<sequence>MSRYGVQCDELEALMQDLHALDVGIESIFTHFAGGIMDNDGNLDQFNQFMACTDPLVNKNISRHAAATTGCCQKIGTELDFVRPGGSLYGLCSGNDLPGSTIFQKLGFQPAMSIIARPTFYKLLPAGRHVGYDRMYTTDSPEWIANIACGWSDGYRRQLSFGRGAMKNNRTGELCPIAGRISMDSCTLKLPQKPQPDDTYSVLTADYADRTSYSWMARALDAANYEITGTWSTRLPRVYIKQGEVHDILHAVDYSN</sequence>
<dbReference type="InterPro" id="IPR000821">
    <property type="entry name" value="Ala_racemase"/>
</dbReference>
<dbReference type="Gene3D" id="3.20.20.10">
    <property type="entry name" value="Alanine racemase"/>
    <property type="match status" value="1"/>
</dbReference>
<evidence type="ECO:0000313" key="5">
    <source>
        <dbReference type="Proteomes" id="UP000695022"/>
    </source>
</evidence>
<keyword evidence="2" id="KW-0663">Pyridoxal phosphate</keyword>
<evidence type="ECO:0000256" key="2">
    <source>
        <dbReference type="ARBA" id="ARBA00022898"/>
    </source>
</evidence>
<dbReference type="InterPro" id="IPR011079">
    <property type="entry name" value="Ala_racemase_C"/>
</dbReference>
<evidence type="ECO:0000256" key="3">
    <source>
        <dbReference type="ARBA" id="ARBA00023235"/>
    </source>
</evidence>
<dbReference type="PANTHER" id="PTHR30511">
    <property type="entry name" value="ALANINE RACEMASE"/>
    <property type="match status" value="1"/>
</dbReference>
<dbReference type="Pfam" id="PF01168">
    <property type="entry name" value="Ala_racemase_N"/>
    <property type="match status" value="1"/>
</dbReference>
<dbReference type="InterPro" id="IPR001608">
    <property type="entry name" value="Ala_racemase_N"/>
</dbReference>
<dbReference type="GeneID" id="106805267"/>
<dbReference type="Pfam" id="PF00842">
    <property type="entry name" value="Ala_racemase_C"/>
    <property type="match status" value="1"/>
</dbReference>
<feature type="domain" description="Alanine racemase C-terminal" evidence="4">
    <location>
        <begin position="111"/>
        <end position="240"/>
    </location>
</feature>
<reference evidence="6" key="1">
    <citation type="submission" date="2025-08" db="UniProtKB">
        <authorList>
            <consortium name="RefSeq"/>
        </authorList>
    </citation>
    <scope>IDENTIFICATION</scope>
</reference>
<gene>
    <name evidence="6" type="primary">LOC106805267</name>
</gene>
<dbReference type="PRINTS" id="PR00992">
    <property type="entry name" value="ALARACEMASE"/>
</dbReference>
<evidence type="ECO:0000256" key="1">
    <source>
        <dbReference type="ARBA" id="ARBA00001933"/>
    </source>
</evidence>
<dbReference type="SUPFAM" id="SSF51419">
    <property type="entry name" value="PLP-binding barrel"/>
    <property type="match status" value="1"/>
</dbReference>
<dbReference type="Proteomes" id="UP000695022">
    <property type="component" value="Unplaced"/>
</dbReference>
<dbReference type="PANTHER" id="PTHR30511:SF0">
    <property type="entry name" value="ALANINE RACEMASE, CATABOLIC-RELATED"/>
    <property type="match status" value="1"/>
</dbReference>
<accession>A0ABM1DQR1</accession>
<protein>
    <submittedName>
        <fullName evidence="6">Alanine racemase-like</fullName>
    </submittedName>
</protein>
<name>A0ABM1DQR1_PRICU</name>
<keyword evidence="5" id="KW-1185">Reference proteome</keyword>
<dbReference type="RefSeq" id="XP_014662282.1">
    <property type="nucleotide sequence ID" value="XM_014806796.1"/>
</dbReference>
<evidence type="ECO:0000313" key="6">
    <source>
        <dbReference type="RefSeq" id="XP_014662282.1"/>
    </source>
</evidence>
<evidence type="ECO:0000259" key="4">
    <source>
        <dbReference type="SMART" id="SM01005"/>
    </source>
</evidence>
<dbReference type="InterPro" id="IPR029066">
    <property type="entry name" value="PLP-binding_barrel"/>
</dbReference>
<dbReference type="SMART" id="SM01005">
    <property type="entry name" value="Ala_racemase_C"/>
    <property type="match status" value="1"/>
</dbReference>
<keyword evidence="3" id="KW-0413">Isomerase</keyword>
<organism evidence="5 6">
    <name type="scientific">Priapulus caudatus</name>
    <name type="common">Priapulid worm</name>
    <dbReference type="NCBI Taxonomy" id="37621"/>
    <lineage>
        <taxon>Eukaryota</taxon>
        <taxon>Metazoa</taxon>
        <taxon>Ecdysozoa</taxon>
        <taxon>Scalidophora</taxon>
        <taxon>Priapulida</taxon>
        <taxon>Priapulimorpha</taxon>
        <taxon>Priapulimorphida</taxon>
        <taxon>Priapulidae</taxon>
        <taxon>Priapulus</taxon>
    </lineage>
</organism>
<dbReference type="SUPFAM" id="SSF50621">
    <property type="entry name" value="Alanine racemase C-terminal domain-like"/>
    <property type="match status" value="1"/>
</dbReference>
<proteinExistence type="predicted"/>
<dbReference type="Gene3D" id="2.40.37.10">
    <property type="entry name" value="Lyase, Ornithine Decarboxylase, Chain A, domain 1"/>
    <property type="match status" value="1"/>
</dbReference>
<comment type="cofactor">
    <cofactor evidence="1">
        <name>pyridoxal 5'-phosphate</name>
        <dbReference type="ChEBI" id="CHEBI:597326"/>
    </cofactor>
</comment>
<dbReference type="InterPro" id="IPR009006">
    <property type="entry name" value="Ala_racemase/Decarboxylase_C"/>
</dbReference>